<name>A0AAV4N756_CAEEX</name>
<feature type="transmembrane region" description="Helical" evidence="1">
    <location>
        <begin position="12"/>
        <end position="35"/>
    </location>
</feature>
<gene>
    <name evidence="2" type="ORF">CEXT_119461</name>
</gene>
<dbReference type="Proteomes" id="UP001054945">
    <property type="component" value="Unassembled WGS sequence"/>
</dbReference>
<comment type="caution">
    <text evidence="2">The sequence shown here is derived from an EMBL/GenBank/DDBJ whole genome shotgun (WGS) entry which is preliminary data.</text>
</comment>
<evidence type="ECO:0000313" key="3">
    <source>
        <dbReference type="Proteomes" id="UP001054945"/>
    </source>
</evidence>
<keyword evidence="1" id="KW-0812">Transmembrane</keyword>
<evidence type="ECO:0000313" key="2">
    <source>
        <dbReference type="EMBL" id="GIX79821.1"/>
    </source>
</evidence>
<evidence type="ECO:0000256" key="1">
    <source>
        <dbReference type="SAM" id="Phobius"/>
    </source>
</evidence>
<accession>A0AAV4N756</accession>
<sequence length="114" mass="13274">MDHQASQCCFFIVFFSPELFIFLLLLLLLGAVLLLRGKGGGRKKKEKLPVFGRAWLRMRDRSRPERSTGLYGALFYPMFSYSSGRWLGVSRCVRPPWVRNGGNKLKQYQQIERE</sequence>
<keyword evidence="1" id="KW-1133">Transmembrane helix</keyword>
<reference evidence="2 3" key="1">
    <citation type="submission" date="2021-06" db="EMBL/GenBank/DDBJ databases">
        <title>Caerostris extrusa draft genome.</title>
        <authorList>
            <person name="Kono N."/>
            <person name="Arakawa K."/>
        </authorList>
    </citation>
    <scope>NUCLEOTIDE SEQUENCE [LARGE SCALE GENOMIC DNA]</scope>
</reference>
<organism evidence="2 3">
    <name type="scientific">Caerostris extrusa</name>
    <name type="common">Bark spider</name>
    <name type="synonym">Caerostris bankana</name>
    <dbReference type="NCBI Taxonomy" id="172846"/>
    <lineage>
        <taxon>Eukaryota</taxon>
        <taxon>Metazoa</taxon>
        <taxon>Ecdysozoa</taxon>
        <taxon>Arthropoda</taxon>
        <taxon>Chelicerata</taxon>
        <taxon>Arachnida</taxon>
        <taxon>Araneae</taxon>
        <taxon>Araneomorphae</taxon>
        <taxon>Entelegynae</taxon>
        <taxon>Araneoidea</taxon>
        <taxon>Araneidae</taxon>
        <taxon>Caerostris</taxon>
    </lineage>
</organism>
<dbReference type="EMBL" id="BPLR01020538">
    <property type="protein sequence ID" value="GIX79821.1"/>
    <property type="molecule type" value="Genomic_DNA"/>
</dbReference>
<keyword evidence="1" id="KW-0472">Membrane</keyword>
<protein>
    <submittedName>
        <fullName evidence="2">Uncharacterized protein</fullName>
    </submittedName>
</protein>
<proteinExistence type="predicted"/>
<dbReference type="AlphaFoldDB" id="A0AAV4N756"/>
<keyword evidence="3" id="KW-1185">Reference proteome</keyword>